<dbReference type="Gene3D" id="3.30.420.240">
    <property type="match status" value="1"/>
</dbReference>
<comment type="caution">
    <text evidence="1">The sequence shown here is derived from an EMBL/GenBank/DDBJ whole genome shotgun (WGS) entry which is preliminary data.</text>
</comment>
<reference evidence="1" key="1">
    <citation type="journal article" date="2015" name="Nature">
        <title>Complex archaea that bridge the gap between prokaryotes and eukaryotes.</title>
        <authorList>
            <person name="Spang A."/>
            <person name="Saw J.H."/>
            <person name="Jorgensen S.L."/>
            <person name="Zaremba-Niedzwiedzka K."/>
            <person name="Martijn J."/>
            <person name="Lind A.E."/>
            <person name="van Eijk R."/>
            <person name="Schleper C."/>
            <person name="Guy L."/>
            <person name="Ettema T.J."/>
        </authorList>
    </citation>
    <scope>NUCLEOTIDE SEQUENCE</scope>
</reference>
<dbReference type="AlphaFoldDB" id="A0A0F9LUG4"/>
<gene>
    <name evidence="1" type="ORF">LCGC14_1538720</name>
</gene>
<accession>A0A0F9LUG4</accession>
<proteinExistence type="predicted"/>
<name>A0A0F9LUG4_9ZZZZ</name>
<sequence length="524" mass="59530">MATKERMILESMFMIADKEGKDVDFRLNSAQIKVDQRLSGRDIVPKARQEGVSSYFLGRYTVKCLGQRNTRAVVISHDKESTQRMLSRVHYYIKNIRGPPPVIKTESKNELSFPKTNSMFYIGTAGARKFGRGDTITHLHCSEAAYWDDPKKLTAGLFQAVPKGGEIAIESTGNGVGNWYHKLCTRAANGQSRFRLHFLSWTDFDEYTHDLTPAEAERVLANLDPEFDEIELAKVLTPGQLSWRREKLEEFDYDQHDFEQEYPMTLDECFQSSGHSIFHRVKFVKTDLWRKEGELSWLEGHPIRDHVYAFGVDVSAGVGRDNSVIEGFDIMTGDQVVEWVSNRIEPDHFATKIDALAREFNMAFIVVESNNHGILTLHELLDSYEGHLIYRDPNRQDNLVNAGWRTTPRTKPIMIGSLRTELKNFLIIHSPLLRSELSTFTEKEDGKLEAEEGCMDDRVIASGCAVAGFTKAALNLPASGRIIHGVDPMSLDAIIDELHGSRNEYPVRDQAAITHENTYIEQTR</sequence>
<dbReference type="Gene3D" id="3.40.50.300">
    <property type="entry name" value="P-loop containing nucleotide triphosphate hydrolases"/>
    <property type="match status" value="1"/>
</dbReference>
<dbReference type="InterPro" id="IPR027417">
    <property type="entry name" value="P-loop_NTPase"/>
</dbReference>
<dbReference type="EMBL" id="LAZR01011620">
    <property type="protein sequence ID" value="KKM60742.1"/>
    <property type="molecule type" value="Genomic_DNA"/>
</dbReference>
<evidence type="ECO:0000313" key="1">
    <source>
        <dbReference type="EMBL" id="KKM60742.1"/>
    </source>
</evidence>
<evidence type="ECO:0008006" key="2">
    <source>
        <dbReference type="Google" id="ProtNLM"/>
    </source>
</evidence>
<protein>
    <recommendedName>
        <fullName evidence="2">Terminase large subunit gp17-like C-terminal domain-containing protein</fullName>
    </recommendedName>
</protein>
<organism evidence="1">
    <name type="scientific">marine sediment metagenome</name>
    <dbReference type="NCBI Taxonomy" id="412755"/>
    <lineage>
        <taxon>unclassified sequences</taxon>
        <taxon>metagenomes</taxon>
        <taxon>ecological metagenomes</taxon>
    </lineage>
</organism>